<organism evidence="2">
    <name type="scientific">Phage sp. ctvTz5</name>
    <dbReference type="NCBI Taxonomy" id="2826754"/>
    <lineage>
        <taxon>Viruses</taxon>
    </lineage>
</organism>
<dbReference type="SUPFAM" id="SSF159006">
    <property type="entry name" value="YopX-like"/>
    <property type="match status" value="1"/>
</dbReference>
<dbReference type="Gene3D" id="2.30.30.290">
    <property type="entry name" value="YopX-like domains"/>
    <property type="match status" value="1"/>
</dbReference>
<sequence length="137" mass="15836">MVVLLRFRAWLKEDKEMVDVEEIHFYKGEFDFIGDAITWMCKSNDCVLMQSTGLRDKNGKEIFEGDIIAIEVEDVETPINAKVFQNRKIGILMFHVFEDNEDVPMVELLEDDSVAFAVIGNIWEDGELLDVENTEEN</sequence>
<reference evidence="2" key="1">
    <citation type="journal article" date="2021" name="Proc. Natl. Acad. Sci. U.S.A.">
        <title>A Catalog of Tens of Thousands of Viruses from Human Metagenomes Reveals Hidden Associations with Chronic Diseases.</title>
        <authorList>
            <person name="Tisza M.J."/>
            <person name="Buck C.B."/>
        </authorList>
    </citation>
    <scope>NUCLEOTIDE SEQUENCE</scope>
    <source>
        <strain evidence="2">CtvTz5</strain>
    </source>
</reference>
<dbReference type="InterPro" id="IPR019096">
    <property type="entry name" value="YopX_protein"/>
</dbReference>
<dbReference type="InterPro" id="IPR023385">
    <property type="entry name" value="YopX-like_C"/>
</dbReference>
<evidence type="ECO:0000313" key="2">
    <source>
        <dbReference type="EMBL" id="DAE21554.1"/>
    </source>
</evidence>
<dbReference type="InterPro" id="IPR010024">
    <property type="entry name" value="CHP16711"/>
</dbReference>
<dbReference type="Pfam" id="PF09643">
    <property type="entry name" value="YopX"/>
    <property type="match status" value="1"/>
</dbReference>
<proteinExistence type="predicted"/>
<protein>
    <submittedName>
        <fullName evidence="2">YopX protein</fullName>
    </submittedName>
</protein>
<evidence type="ECO:0000259" key="1">
    <source>
        <dbReference type="Pfam" id="PF09643"/>
    </source>
</evidence>
<feature type="domain" description="YopX protein" evidence="1">
    <location>
        <begin position="7"/>
        <end position="130"/>
    </location>
</feature>
<accession>A0A8S5QRB7</accession>
<dbReference type="NCBIfam" id="TIGR01671">
    <property type="entry name" value="phage_TIGR01671"/>
    <property type="match status" value="1"/>
</dbReference>
<dbReference type="EMBL" id="BK015713">
    <property type="protein sequence ID" value="DAE21554.1"/>
    <property type="molecule type" value="Genomic_DNA"/>
</dbReference>
<name>A0A8S5QRB7_9VIRU</name>